<dbReference type="GO" id="GO:0005506">
    <property type="term" value="F:iron ion binding"/>
    <property type="evidence" value="ECO:0007669"/>
    <property type="project" value="InterPro"/>
</dbReference>
<evidence type="ECO:0000313" key="16">
    <source>
        <dbReference type="EMBL" id="AEB40224.1"/>
    </source>
</evidence>
<dbReference type="InterPro" id="IPR036396">
    <property type="entry name" value="Cyt_P450_sf"/>
</dbReference>
<comment type="pathway">
    <text evidence="3">Secondary metabolite biosynthesis.</text>
</comment>
<evidence type="ECO:0000256" key="2">
    <source>
        <dbReference type="ARBA" id="ARBA00004370"/>
    </source>
</evidence>
<dbReference type="GO" id="GO:0004497">
    <property type="term" value="F:monooxygenase activity"/>
    <property type="evidence" value="ECO:0007669"/>
    <property type="project" value="UniProtKB-KW"/>
</dbReference>
<evidence type="ECO:0000256" key="5">
    <source>
        <dbReference type="ARBA" id="ARBA00022617"/>
    </source>
</evidence>
<accession>H9LDW2</accession>
<dbReference type="GO" id="GO:0020037">
    <property type="term" value="F:heme binding"/>
    <property type="evidence" value="ECO:0007669"/>
    <property type="project" value="InterPro"/>
</dbReference>
<name>H9LDW2_TAICA</name>
<keyword evidence="7 13" id="KW-0479">Metal-binding</keyword>
<dbReference type="AlphaFoldDB" id="H9LDW2"/>
<evidence type="ECO:0000256" key="12">
    <source>
        <dbReference type="ARBA" id="ARBA00023136"/>
    </source>
</evidence>
<evidence type="ECO:0000256" key="11">
    <source>
        <dbReference type="ARBA" id="ARBA00023033"/>
    </source>
</evidence>
<feature type="transmembrane region" description="Helical" evidence="15">
    <location>
        <begin position="27"/>
        <end position="46"/>
    </location>
</feature>
<keyword evidence="5 13" id="KW-0349">Heme</keyword>
<dbReference type="InterPro" id="IPR050364">
    <property type="entry name" value="Cytochrome_P450_fung"/>
</dbReference>
<evidence type="ECO:0000256" key="10">
    <source>
        <dbReference type="ARBA" id="ARBA00023004"/>
    </source>
</evidence>
<keyword evidence="9 14" id="KW-0560">Oxidoreductase</keyword>
<reference evidence="16" key="1">
    <citation type="submission" date="2010-03" db="EMBL/GenBank/DDBJ databases">
        <title>Cloning and expression of cytochrome P450 genes in Antrodia cinnamomea.</title>
        <authorList>
            <person name="Hsu K.-H."/>
            <person name="Lee Y.-R."/>
            <person name="Chu F.-H."/>
        </authorList>
    </citation>
    <scope>NUCLEOTIDE SEQUENCE</scope>
    <source>
        <strain evidence="16">Ac-8</strain>
    </source>
</reference>
<keyword evidence="6 15" id="KW-0812">Transmembrane</keyword>
<feature type="binding site" description="axial binding residue" evidence="13">
    <location>
        <position position="458"/>
    </location>
    <ligand>
        <name>heme</name>
        <dbReference type="ChEBI" id="CHEBI:30413"/>
    </ligand>
    <ligandPart>
        <name>Fe</name>
        <dbReference type="ChEBI" id="CHEBI:18248"/>
    </ligandPart>
</feature>
<evidence type="ECO:0000256" key="15">
    <source>
        <dbReference type="SAM" id="Phobius"/>
    </source>
</evidence>
<protein>
    <submittedName>
        <fullName evidence="16">Cytochrome P450 monooxygenase</fullName>
    </submittedName>
</protein>
<evidence type="ECO:0000256" key="14">
    <source>
        <dbReference type="RuleBase" id="RU000461"/>
    </source>
</evidence>
<proteinExistence type="evidence at transcript level"/>
<dbReference type="EMBL" id="HM044143">
    <property type="protein sequence ID" value="AEB40224.1"/>
    <property type="molecule type" value="mRNA"/>
</dbReference>
<evidence type="ECO:0000256" key="6">
    <source>
        <dbReference type="ARBA" id="ARBA00022692"/>
    </source>
</evidence>
<dbReference type="GO" id="GO:0016705">
    <property type="term" value="F:oxidoreductase activity, acting on paired donors, with incorporation or reduction of molecular oxygen"/>
    <property type="evidence" value="ECO:0007669"/>
    <property type="project" value="InterPro"/>
</dbReference>
<evidence type="ECO:0000256" key="9">
    <source>
        <dbReference type="ARBA" id="ARBA00023002"/>
    </source>
</evidence>
<evidence type="ECO:0000256" key="13">
    <source>
        <dbReference type="PIRSR" id="PIRSR602401-1"/>
    </source>
</evidence>
<dbReference type="PROSITE" id="PS00086">
    <property type="entry name" value="CYTOCHROME_P450"/>
    <property type="match status" value="1"/>
</dbReference>
<evidence type="ECO:0000256" key="3">
    <source>
        <dbReference type="ARBA" id="ARBA00005179"/>
    </source>
</evidence>
<dbReference type="PRINTS" id="PR00385">
    <property type="entry name" value="P450"/>
</dbReference>
<organism evidence="16">
    <name type="scientific">Taiwanofungus camphoratus</name>
    <name type="common">Poroid brown-rot fungus</name>
    <name type="synonym">Antrodia camphorata</name>
    <dbReference type="NCBI Taxonomy" id="2696576"/>
    <lineage>
        <taxon>Eukaryota</taxon>
        <taxon>Fungi</taxon>
        <taxon>Dikarya</taxon>
        <taxon>Basidiomycota</taxon>
        <taxon>Agaricomycotina</taxon>
        <taxon>Agaricomycetes</taxon>
        <taxon>Polyporales</taxon>
        <taxon>Taiwanofungaceae</taxon>
        <taxon>Taiwanofungus</taxon>
    </lineage>
</organism>
<keyword evidence="8 15" id="KW-1133">Transmembrane helix</keyword>
<dbReference type="GO" id="GO:0016020">
    <property type="term" value="C:membrane"/>
    <property type="evidence" value="ECO:0007669"/>
    <property type="project" value="UniProtKB-SubCell"/>
</dbReference>
<dbReference type="CDD" id="cd11065">
    <property type="entry name" value="CYP64-like"/>
    <property type="match status" value="1"/>
</dbReference>
<comment type="cofactor">
    <cofactor evidence="1 13">
        <name>heme</name>
        <dbReference type="ChEBI" id="CHEBI:30413"/>
    </cofactor>
</comment>
<dbReference type="InterPro" id="IPR002401">
    <property type="entry name" value="Cyt_P450_E_grp-I"/>
</dbReference>
<evidence type="ECO:0000256" key="1">
    <source>
        <dbReference type="ARBA" id="ARBA00001971"/>
    </source>
</evidence>
<comment type="subcellular location">
    <subcellularLocation>
        <location evidence="2">Membrane</location>
    </subcellularLocation>
</comment>
<keyword evidence="11 14" id="KW-0503">Monooxygenase</keyword>
<dbReference type="SUPFAM" id="SSF48264">
    <property type="entry name" value="Cytochrome P450"/>
    <property type="match status" value="1"/>
</dbReference>
<dbReference type="PRINTS" id="PR00463">
    <property type="entry name" value="EP450I"/>
</dbReference>
<dbReference type="InterPro" id="IPR001128">
    <property type="entry name" value="Cyt_P450"/>
</dbReference>
<evidence type="ECO:0000256" key="4">
    <source>
        <dbReference type="ARBA" id="ARBA00010617"/>
    </source>
</evidence>
<sequence length="530" mass="59597">MSSFNAALFSRKDIGKYVSEQVTGLDGVTILVLGFFVAYYLGLGYLRQSTNLPPGPKPLPLIGNMLQVPTEGSWLYFHSLCKKYGPVVRLTLGRDEMLVLDELEDINEILVKRSRNYSSRRSLVYAGKYRSVDRRLGLLPYGTLLKKQRGAILQMMNAEDLGSCEHIQTRGTMKLLSDILETPTNAYMSIKWYTAETLLTLVYGKKLGEDGNDLRKLLHIIETFIRDVHPRSHIVDMLPVLDRMPDALAPWRSEAQRKHEYEITFYTGLLKEVKKRVDEGENTECFAARLWEMANKIDLDEVSMAYVAAAIVEAGTDNTAGTILWFLVAMMHYPAVMKKAQAELDKVLGPEGHTPPEFQHLEQLTYCVALVKEVIRWMPTAPISMPHRSLEEDIYKGYRIAAGTTIVPNIWAVHHNESLYPDPFKFEPERFMPADGGILNLKSLNEGHSGFGFGRRICPGQYLAAKTVWIGVVRLLWAFDITPPVDASGAPILPDPAACRPGITAEPDTFKVVMTPRSEVHVQSIKRAAE</sequence>
<dbReference type="Pfam" id="PF00067">
    <property type="entry name" value="p450"/>
    <property type="match status" value="1"/>
</dbReference>
<evidence type="ECO:0000256" key="8">
    <source>
        <dbReference type="ARBA" id="ARBA00022989"/>
    </source>
</evidence>
<dbReference type="PANTHER" id="PTHR46300:SF2">
    <property type="entry name" value="CYTOCHROME P450 MONOOXYGENASE ALNH-RELATED"/>
    <property type="match status" value="1"/>
</dbReference>
<evidence type="ECO:0000256" key="7">
    <source>
        <dbReference type="ARBA" id="ARBA00022723"/>
    </source>
</evidence>
<keyword evidence="10 13" id="KW-0408">Iron</keyword>
<dbReference type="Gene3D" id="1.10.630.10">
    <property type="entry name" value="Cytochrome P450"/>
    <property type="match status" value="1"/>
</dbReference>
<dbReference type="PANTHER" id="PTHR46300">
    <property type="entry name" value="P450, PUTATIVE (EUROFUNG)-RELATED-RELATED"/>
    <property type="match status" value="1"/>
</dbReference>
<comment type="similarity">
    <text evidence="4 14">Belongs to the cytochrome P450 family.</text>
</comment>
<dbReference type="InterPro" id="IPR017972">
    <property type="entry name" value="Cyt_P450_CS"/>
</dbReference>
<keyword evidence="12 15" id="KW-0472">Membrane</keyword>